<evidence type="ECO:0000313" key="1">
    <source>
        <dbReference type="EMBL" id="KIX85494.1"/>
    </source>
</evidence>
<name>A0A0D2GQ24_9BACT</name>
<evidence type="ECO:0000313" key="2">
    <source>
        <dbReference type="Proteomes" id="UP000032214"/>
    </source>
</evidence>
<dbReference type="STRING" id="1306947.J120_00770"/>
<dbReference type="AlphaFoldDB" id="A0A0D2GQ24"/>
<dbReference type="eggNOG" id="ENOG502ZRW0">
    <property type="taxonomic scope" value="Bacteria"/>
</dbReference>
<gene>
    <name evidence="1" type="ORF">J120_00770</name>
</gene>
<dbReference type="EMBL" id="ARQD01000001">
    <property type="protein sequence ID" value="KIX85494.1"/>
    <property type="molecule type" value="Genomic_DNA"/>
</dbReference>
<dbReference type="Proteomes" id="UP000032214">
    <property type="component" value="Unassembled WGS sequence"/>
</dbReference>
<proteinExistence type="predicted"/>
<keyword evidence="2" id="KW-1185">Reference proteome</keyword>
<accession>A0A0D2GQ24</accession>
<reference evidence="1 2" key="1">
    <citation type="journal article" date="2013" name="Proc. Natl. Acad. Sci. U.S.A.">
        <title>Candidate phylum TM6 genome recovered from a hospital sink biofilm provides genomic insights into this uncultivated phylum.</title>
        <authorList>
            <person name="McLean J.S."/>
            <person name="Lombardo M.J."/>
            <person name="Badger J.H."/>
            <person name="Edlund A."/>
            <person name="Novotny M."/>
            <person name="Yee-Greenbaum J."/>
            <person name="Vyahhi N."/>
            <person name="Hall A.P."/>
            <person name="Yang Y."/>
            <person name="Dupont C.L."/>
            <person name="Ziegler M.G."/>
            <person name="Chitsaz H."/>
            <person name="Allen A.E."/>
            <person name="Yooseph S."/>
            <person name="Tesler G."/>
            <person name="Pevzner P.A."/>
            <person name="Friedman R.M."/>
            <person name="Nealson K.H."/>
            <person name="Venter J.C."/>
            <person name="Lasken R.S."/>
        </authorList>
    </citation>
    <scope>NUCLEOTIDE SEQUENCE [LARGE SCALE GENOMIC DNA]</scope>
    <source>
        <strain evidence="1 2">TM6SC1</strain>
    </source>
</reference>
<organism evidence="1 2">
    <name type="scientific">candidate division TM6 bacterium JCVI TM6SC1</name>
    <dbReference type="NCBI Taxonomy" id="1306947"/>
    <lineage>
        <taxon>Bacteria</taxon>
        <taxon>Candidatus Babelota</taxon>
        <taxon>Vermiphilus</taxon>
    </lineage>
</organism>
<protein>
    <submittedName>
        <fullName evidence="1">Uncharacterized protein</fullName>
    </submittedName>
</protein>
<comment type="caution">
    <text evidence="1">The sequence shown here is derived from an EMBL/GenBank/DDBJ whole genome shotgun (WGS) entry which is preliminary data.</text>
</comment>
<sequence length="266" mass="30055">MKRCLLFMTAIVLTPDQCIHATDDDNPIIAPQTMLVKINNSNKINSGIPSGLRMVNGALLPPLEIPSKNLMLPALPVTAPAKGPEDTTPAIPTAQLNQETFNFFLSHKLYVTGSIAGALYLYYFVKLMRGHWSISNNHGWASWKHYLSLQSLAEYEDQEAVIKELVDTIHNTYKQGNSNNFFYPFVRFMADVEREQEQLQNYIGLASAIENSLLKPLFPTQTKGIAHAQQKLERLMYIKALVIEWSTPQAARFATRTLRFASTRRL</sequence>